<gene>
    <name evidence="2" type="ORF">HW555_010687</name>
</gene>
<name>A0A835G8L0_SPOEX</name>
<evidence type="ECO:0000313" key="3">
    <source>
        <dbReference type="Proteomes" id="UP000648187"/>
    </source>
</evidence>
<sequence length="670" mass="74014">ISISNSLRHTIEYLTMKKQARSTSAYIYAYFSISTFNLVLHTFYEQITDEESRVGKNDELTEQLPPTSPPPQPRTRNDTRIAATESGTMLYITADTATNTFTAISTASARDIKLETILLFKNGRNCHHRHYCQASTMNRSAVAVIFTSITAATAGNGVDRRPGFAFLLKKSLGYRNANLHMLHLNNMDQPSTSSGSETSRPRRGRPSGANRIPLTLEERRARNAQYERERREDFAKAQMELVEAAGCDPNSIEEYRRINDNLEAQIASCIERLGPEYVVSGGDDDIEPDDVNTRKRKHSCEWNSDEAGLRPSGKRLPERWISAADLAEAGPSVTVTHEQLPLNPAPCHTPLLTPLPIYSQPPLQQETTPELDPTLLLIEQLELPPSPVLPATPPQLEAMSADDVALLFSRDDLLDIYGALDSVDQGQSQQPEPSTSTGSVTSRPRRGRPSGANRVPLTLEERRARNAQYERERREDFAAAQAELAEAAGCDPNASTINLMAFVITKLKNASEDLSIEEYQRINANLEAQIASCFERLGPEYVLSGGEDDVEPDDSNTRKRKLSQEASQDEKRMRPGAEQVPVSGSGPMVSTTDLAEAGPSFLGTHSLLPPLFFPSPNSSETELPTPSQFAHTTPSPLLQIETALEQEIALRFSQDDLLQIYGALESEDII</sequence>
<dbReference type="Proteomes" id="UP000648187">
    <property type="component" value="Unassembled WGS sequence"/>
</dbReference>
<reference evidence="2" key="1">
    <citation type="submission" date="2020-08" db="EMBL/GenBank/DDBJ databases">
        <title>Spodoptera exigua strain:BAW_Kor-Di-RS1 Genome sequencing and assembly.</title>
        <authorList>
            <person name="Kim J."/>
            <person name="Nam H.Y."/>
            <person name="Kwon M."/>
            <person name="Choi J.H."/>
            <person name="Cho S.R."/>
            <person name="Kim G.-H."/>
        </authorList>
    </citation>
    <scope>NUCLEOTIDE SEQUENCE</scope>
    <source>
        <strain evidence="2">BAW_Kor-Di-RS1</strain>
        <tissue evidence="2">Whole-body</tissue>
    </source>
</reference>
<protein>
    <submittedName>
        <fullName evidence="2">Uncharacterized protein</fullName>
    </submittedName>
</protein>
<feature type="region of interest" description="Disordered" evidence="1">
    <location>
        <begin position="422"/>
        <end position="456"/>
    </location>
</feature>
<proteinExistence type="predicted"/>
<feature type="compositionally biased region" description="Polar residues" evidence="1">
    <location>
        <begin position="188"/>
        <end position="198"/>
    </location>
</feature>
<accession>A0A835G8L0</accession>
<feature type="region of interest" description="Disordered" evidence="1">
    <location>
        <begin position="544"/>
        <end position="586"/>
    </location>
</feature>
<organism evidence="2 3">
    <name type="scientific">Spodoptera exigua</name>
    <name type="common">Beet armyworm</name>
    <name type="synonym">Noctua fulgens</name>
    <dbReference type="NCBI Taxonomy" id="7107"/>
    <lineage>
        <taxon>Eukaryota</taxon>
        <taxon>Metazoa</taxon>
        <taxon>Ecdysozoa</taxon>
        <taxon>Arthropoda</taxon>
        <taxon>Hexapoda</taxon>
        <taxon>Insecta</taxon>
        <taxon>Pterygota</taxon>
        <taxon>Neoptera</taxon>
        <taxon>Endopterygota</taxon>
        <taxon>Lepidoptera</taxon>
        <taxon>Glossata</taxon>
        <taxon>Ditrysia</taxon>
        <taxon>Noctuoidea</taxon>
        <taxon>Noctuidae</taxon>
        <taxon>Amphipyrinae</taxon>
        <taxon>Spodoptera</taxon>
    </lineage>
</organism>
<dbReference type="AlphaFoldDB" id="A0A835G8L0"/>
<feature type="compositionally biased region" description="Polar residues" evidence="1">
    <location>
        <begin position="424"/>
        <end position="442"/>
    </location>
</feature>
<evidence type="ECO:0000313" key="2">
    <source>
        <dbReference type="EMBL" id="KAF9410164.1"/>
    </source>
</evidence>
<evidence type="ECO:0000256" key="1">
    <source>
        <dbReference type="SAM" id="MobiDB-lite"/>
    </source>
</evidence>
<feature type="region of interest" description="Disordered" evidence="1">
    <location>
        <begin position="184"/>
        <end position="214"/>
    </location>
</feature>
<comment type="caution">
    <text evidence="2">The sequence shown here is derived from an EMBL/GenBank/DDBJ whole genome shotgun (WGS) entry which is preliminary data.</text>
</comment>
<dbReference type="EMBL" id="JACKWZ010000275">
    <property type="protein sequence ID" value="KAF9410164.1"/>
    <property type="molecule type" value="Genomic_DNA"/>
</dbReference>
<feature type="region of interest" description="Disordered" evidence="1">
    <location>
        <begin position="54"/>
        <end position="78"/>
    </location>
</feature>
<keyword evidence="3" id="KW-1185">Reference proteome</keyword>
<feature type="non-terminal residue" evidence="2">
    <location>
        <position position="670"/>
    </location>
</feature>